<organism evidence="2 3">
    <name type="scientific">Geranomyces variabilis</name>
    <dbReference type="NCBI Taxonomy" id="109894"/>
    <lineage>
        <taxon>Eukaryota</taxon>
        <taxon>Fungi</taxon>
        <taxon>Fungi incertae sedis</taxon>
        <taxon>Chytridiomycota</taxon>
        <taxon>Chytridiomycota incertae sedis</taxon>
        <taxon>Chytridiomycetes</taxon>
        <taxon>Spizellomycetales</taxon>
        <taxon>Powellomycetaceae</taxon>
        <taxon>Geranomyces</taxon>
    </lineage>
</organism>
<evidence type="ECO:0000313" key="2">
    <source>
        <dbReference type="EMBL" id="KAJ3178749.1"/>
    </source>
</evidence>
<dbReference type="Proteomes" id="UP001212152">
    <property type="component" value="Unassembled WGS sequence"/>
</dbReference>
<dbReference type="EMBL" id="JADGJQ010000024">
    <property type="protein sequence ID" value="KAJ3178749.1"/>
    <property type="molecule type" value="Genomic_DNA"/>
</dbReference>
<evidence type="ECO:0000313" key="3">
    <source>
        <dbReference type="Proteomes" id="UP001212152"/>
    </source>
</evidence>
<name>A0AAD5TKW7_9FUNG</name>
<comment type="caution">
    <text evidence="2">The sequence shown here is derived from an EMBL/GenBank/DDBJ whole genome shotgun (WGS) entry which is preliminary data.</text>
</comment>
<feature type="chain" id="PRO_5042168754" evidence="1">
    <location>
        <begin position="29"/>
        <end position="328"/>
    </location>
</feature>
<dbReference type="AlphaFoldDB" id="A0AAD5TKW7"/>
<feature type="signal peptide" evidence="1">
    <location>
        <begin position="1"/>
        <end position="28"/>
    </location>
</feature>
<accession>A0AAD5TKW7</accession>
<gene>
    <name evidence="2" type="ORF">HDU87_003304</name>
</gene>
<evidence type="ECO:0000256" key="1">
    <source>
        <dbReference type="SAM" id="SignalP"/>
    </source>
</evidence>
<sequence>MLALPLRRLLLTALIATLLLAVFWLSSSQSGPASGSLSSYLTGQRTLVVYVYYDGTMTQEDAAIRGSWGAPDGFSFTDANTKSPPQTANLQFFLRHGLMSNVDHLFVMNSPTPKSVKFPKTNNIYVWEKENKCYDLGSFGQGVEHMQRKYGKKYTHYILLNASVRGPFRPTYVPGCWSDAFLSQLSSEVRMVGTTVYCLPPELPRHVQTMIVAFDQQGFEAGKPAFGCPPSIQDAIRVAEVPLTGYIQKAGYRAEALITSYQADPDGCGYGDMNYKGKYFGMNFHPYELVFMKTNRGIDDHAVAQYTEWHDKLLASRGSQCPYHIPAE</sequence>
<keyword evidence="3" id="KW-1185">Reference proteome</keyword>
<reference evidence="2" key="1">
    <citation type="submission" date="2020-05" db="EMBL/GenBank/DDBJ databases">
        <title>Phylogenomic resolution of chytrid fungi.</title>
        <authorList>
            <person name="Stajich J.E."/>
            <person name="Amses K."/>
            <person name="Simmons R."/>
            <person name="Seto K."/>
            <person name="Myers J."/>
            <person name="Bonds A."/>
            <person name="Quandt C.A."/>
            <person name="Barry K."/>
            <person name="Liu P."/>
            <person name="Grigoriev I."/>
            <person name="Longcore J.E."/>
            <person name="James T.Y."/>
        </authorList>
    </citation>
    <scope>NUCLEOTIDE SEQUENCE</scope>
    <source>
        <strain evidence="2">JEL0379</strain>
    </source>
</reference>
<proteinExistence type="predicted"/>
<protein>
    <submittedName>
        <fullName evidence="2">Uncharacterized protein</fullName>
    </submittedName>
</protein>
<keyword evidence="1" id="KW-0732">Signal</keyword>